<evidence type="ECO:0000256" key="1">
    <source>
        <dbReference type="ARBA" id="ARBA00022737"/>
    </source>
</evidence>
<dbReference type="PROSITE" id="PS51375">
    <property type="entry name" value="PPR"/>
    <property type="match status" value="4"/>
</dbReference>
<evidence type="ECO:0000313" key="4">
    <source>
        <dbReference type="Proteomes" id="UP000652761"/>
    </source>
</evidence>
<reference evidence="3" key="1">
    <citation type="submission" date="2017-07" db="EMBL/GenBank/DDBJ databases">
        <title>Taro Niue Genome Assembly and Annotation.</title>
        <authorList>
            <person name="Atibalentja N."/>
            <person name="Keating K."/>
            <person name="Fields C.J."/>
        </authorList>
    </citation>
    <scope>NUCLEOTIDE SEQUENCE</scope>
    <source>
        <strain evidence="3">Niue_2</strain>
        <tissue evidence="3">Leaf</tissue>
    </source>
</reference>
<dbReference type="Proteomes" id="UP000652761">
    <property type="component" value="Unassembled WGS sequence"/>
</dbReference>
<dbReference type="Gene3D" id="1.25.40.10">
    <property type="entry name" value="Tetratricopeptide repeat domain"/>
    <property type="match status" value="3"/>
</dbReference>
<dbReference type="Pfam" id="PF12854">
    <property type="entry name" value="PPR_1"/>
    <property type="match status" value="1"/>
</dbReference>
<keyword evidence="4" id="KW-1185">Reference proteome</keyword>
<dbReference type="AlphaFoldDB" id="A0A843V2A8"/>
<proteinExistence type="predicted"/>
<dbReference type="NCBIfam" id="TIGR00756">
    <property type="entry name" value="PPR"/>
    <property type="match status" value="5"/>
</dbReference>
<evidence type="ECO:0000313" key="3">
    <source>
        <dbReference type="EMBL" id="MQL89266.1"/>
    </source>
</evidence>
<gene>
    <name evidence="3" type="ORF">Taro_021839</name>
</gene>
<dbReference type="InterPro" id="IPR011990">
    <property type="entry name" value="TPR-like_helical_dom_sf"/>
</dbReference>
<feature type="repeat" description="PPR" evidence="2">
    <location>
        <begin position="141"/>
        <end position="176"/>
    </location>
</feature>
<feature type="repeat" description="PPR" evidence="2">
    <location>
        <begin position="325"/>
        <end position="359"/>
    </location>
</feature>
<dbReference type="Pfam" id="PF13041">
    <property type="entry name" value="PPR_2"/>
    <property type="match status" value="2"/>
</dbReference>
<sequence>MGVRVASNALLSFFRSKSKLLLPTNPCPLLPALAARPLSSPPCPPPVPSTRTRTPLEKQFDSWIDRLRPGFSPADVDTALRAQADPDLALDIFRWASHRRGYRHTAAVYHTMLQIAVSGRRFHQAEGLLEEVLSGACPDPDLPLFNAMVRFCCSRKHLFSLAFDVFKKMQRSSCKPSIETYSMLLAALVGRFHQPNVSFVYLHAVRSLVRQMKASGVIPDTYALNLIIKAYSKCLEMEDAVRVYKEMGLYGCEPNEYTFGYLAKGLCEKGRIEQGVGFYREMRERGLVPTKSVYMVLVCSLSLERRFVEAIDVMRDMLGNSMVPDLLTYRTLLESLCREGKANEAFQLLEELRNADGSMDDRMYSNLLDGLHWLCQ</sequence>
<organism evidence="3 4">
    <name type="scientific">Colocasia esculenta</name>
    <name type="common">Wild taro</name>
    <name type="synonym">Arum esculentum</name>
    <dbReference type="NCBI Taxonomy" id="4460"/>
    <lineage>
        <taxon>Eukaryota</taxon>
        <taxon>Viridiplantae</taxon>
        <taxon>Streptophyta</taxon>
        <taxon>Embryophyta</taxon>
        <taxon>Tracheophyta</taxon>
        <taxon>Spermatophyta</taxon>
        <taxon>Magnoliopsida</taxon>
        <taxon>Liliopsida</taxon>
        <taxon>Araceae</taxon>
        <taxon>Aroideae</taxon>
        <taxon>Colocasieae</taxon>
        <taxon>Colocasia</taxon>
    </lineage>
</organism>
<dbReference type="OrthoDB" id="185373at2759"/>
<dbReference type="EMBL" id="NMUH01001133">
    <property type="protein sequence ID" value="MQL89266.1"/>
    <property type="molecule type" value="Genomic_DNA"/>
</dbReference>
<evidence type="ECO:0000256" key="2">
    <source>
        <dbReference type="PROSITE-ProRule" id="PRU00708"/>
    </source>
</evidence>
<accession>A0A843V2A8</accession>
<keyword evidence="1" id="KW-0677">Repeat</keyword>
<dbReference type="InterPro" id="IPR051240">
    <property type="entry name" value="Mito_RNA-Proc/Resp"/>
</dbReference>
<feature type="repeat" description="PPR" evidence="2">
    <location>
        <begin position="220"/>
        <end position="254"/>
    </location>
</feature>
<dbReference type="GO" id="GO:0003729">
    <property type="term" value="F:mRNA binding"/>
    <property type="evidence" value="ECO:0007669"/>
    <property type="project" value="TreeGrafter"/>
</dbReference>
<dbReference type="PANTHER" id="PTHR47933">
    <property type="entry name" value="PENTATRICOPEPTIDE REPEAT-CONTAINING PROTEIN 1, MITOCHONDRIAL"/>
    <property type="match status" value="1"/>
</dbReference>
<name>A0A843V2A8_COLES</name>
<protein>
    <recommendedName>
        <fullName evidence="5">Pentatricopeptide repeat-containing protein</fullName>
    </recommendedName>
</protein>
<dbReference type="InterPro" id="IPR002885">
    <property type="entry name" value="PPR_rpt"/>
</dbReference>
<dbReference type="PANTHER" id="PTHR47933:SF23">
    <property type="entry name" value="OS02G0468500 PROTEIN"/>
    <property type="match status" value="1"/>
</dbReference>
<comment type="caution">
    <text evidence="3">The sequence shown here is derived from an EMBL/GenBank/DDBJ whole genome shotgun (WGS) entry which is preliminary data.</text>
</comment>
<feature type="repeat" description="PPR" evidence="2">
    <location>
        <begin position="255"/>
        <end position="289"/>
    </location>
</feature>
<evidence type="ECO:0008006" key="5">
    <source>
        <dbReference type="Google" id="ProtNLM"/>
    </source>
</evidence>